<gene>
    <name evidence="3" type="ORF">EV644_12911</name>
</gene>
<reference evidence="3 4" key="1">
    <citation type="journal article" date="2015" name="Stand. Genomic Sci.">
        <title>Genomic Encyclopedia of Bacterial and Archaeal Type Strains, Phase III: the genomes of soil and plant-associated and newly described type strains.</title>
        <authorList>
            <person name="Whitman W.B."/>
            <person name="Woyke T."/>
            <person name="Klenk H.P."/>
            <person name="Zhou Y."/>
            <person name="Lilburn T.G."/>
            <person name="Beck B.J."/>
            <person name="De Vos P."/>
            <person name="Vandamme P."/>
            <person name="Eisen J.A."/>
            <person name="Garrity G."/>
            <person name="Hugenholtz P."/>
            <person name="Kyrpides N.C."/>
        </authorList>
    </citation>
    <scope>NUCLEOTIDE SEQUENCE [LARGE SCALE GENOMIC DNA]</scope>
    <source>
        <strain evidence="3 4">VKM Ac-2538</strain>
    </source>
</reference>
<dbReference type="EMBL" id="SLWM01000029">
    <property type="protein sequence ID" value="TCO11643.1"/>
    <property type="molecule type" value="Genomic_DNA"/>
</dbReference>
<evidence type="ECO:0000256" key="2">
    <source>
        <dbReference type="SAM" id="Phobius"/>
    </source>
</evidence>
<proteinExistence type="predicted"/>
<accession>A0ABY2BB88</accession>
<evidence type="ECO:0000313" key="4">
    <source>
        <dbReference type="Proteomes" id="UP000295818"/>
    </source>
</evidence>
<keyword evidence="4" id="KW-1185">Reference proteome</keyword>
<keyword evidence="2" id="KW-0472">Membrane</keyword>
<comment type="caution">
    <text evidence="3">The sequence shown here is derived from an EMBL/GenBank/DDBJ whole genome shotgun (WGS) entry which is preliminary data.</text>
</comment>
<feature type="transmembrane region" description="Helical" evidence="2">
    <location>
        <begin position="13"/>
        <end position="32"/>
    </location>
</feature>
<protein>
    <submittedName>
        <fullName evidence="3">Uncharacterized protein</fullName>
    </submittedName>
</protein>
<feature type="compositionally biased region" description="Basic and acidic residues" evidence="1">
    <location>
        <begin position="87"/>
        <end position="98"/>
    </location>
</feature>
<evidence type="ECO:0000256" key="1">
    <source>
        <dbReference type="SAM" id="MobiDB-lite"/>
    </source>
</evidence>
<evidence type="ECO:0000313" key="3">
    <source>
        <dbReference type="EMBL" id="TCO11643.1"/>
    </source>
</evidence>
<feature type="transmembrane region" description="Helical" evidence="2">
    <location>
        <begin position="37"/>
        <end position="57"/>
    </location>
</feature>
<feature type="transmembrane region" description="Helical" evidence="2">
    <location>
        <begin position="63"/>
        <end position="82"/>
    </location>
</feature>
<name>A0ABY2BB88_9ACTN</name>
<keyword evidence="2" id="KW-0812">Transmembrane</keyword>
<dbReference type="Proteomes" id="UP000295818">
    <property type="component" value="Unassembled WGS sequence"/>
</dbReference>
<organism evidence="3 4">
    <name type="scientific">Kribbella orskensis</name>
    <dbReference type="NCBI Taxonomy" id="2512216"/>
    <lineage>
        <taxon>Bacteria</taxon>
        <taxon>Bacillati</taxon>
        <taxon>Actinomycetota</taxon>
        <taxon>Actinomycetes</taxon>
        <taxon>Propionibacteriales</taxon>
        <taxon>Kribbellaceae</taxon>
        <taxon>Kribbella</taxon>
    </lineage>
</organism>
<sequence>MLFGAVFTLPSDAGIVLGLATVATIVAVAVLFRDLMLLAIGALGALNILPPAISEWFPGELAAPLVLFAFGGLLVAAAIYTAQQRRIKPDTPPRERTTTRSALHVSPCRPR</sequence>
<keyword evidence="2" id="KW-1133">Transmembrane helix</keyword>
<feature type="region of interest" description="Disordered" evidence="1">
    <location>
        <begin position="87"/>
        <end position="111"/>
    </location>
</feature>